<dbReference type="InParanoid" id="A0A2K1QZY5"/>
<dbReference type="Proteomes" id="UP000243797">
    <property type="component" value="Unassembled WGS sequence"/>
</dbReference>
<accession>A0A2K1QZY5</accession>
<dbReference type="Gene3D" id="2.40.50.140">
    <property type="entry name" value="Nucleic acid-binding proteins"/>
    <property type="match status" value="4"/>
</dbReference>
<dbReference type="CDD" id="cd04474">
    <property type="entry name" value="RPA1_DBD_A"/>
    <property type="match status" value="1"/>
</dbReference>
<gene>
    <name evidence="14" type="ORF">CAC42_313</name>
</gene>
<keyword evidence="8 9" id="KW-0539">Nucleus</keyword>
<feature type="domain" description="Replication protein A OB" evidence="13">
    <location>
        <begin position="293"/>
        <end position="390"/>
    </location>
</feature>
<dbReference type="GO" id="GO:0006260">
    <property type="term" value="P:DNA replication"/>
    <property type="evidence" value="ECO:0007669"/>
    <property type="project" value="UniProtKB-KW"/>
</dbReference>
<evidence type="ECO:0000259" key="11">
    <source>
        <dbReference type="Pfam" id="PF04057"/>
    </source>
</evidence>
<evidence type="ECO:0000256" key="6">
    <source>
        <dbReference type="ARBA" id="ARBA00022833"/>
    </source>
</evidence>
<dbReference type="InterPro" id="IPR031657">
    <property type="entry name" value="REPA_OB_2"/>
</dbReference>
<keyword evidence="3 9" id="KW-0235">DNA replication</keyword>
<evidence type="ECO:0000256" key="8">
    <source>
        <dbReference type="ARBA" id="ARBA00023242"/>
    </source>
</evidence>
<dbReference type="GO" id="GO:0006310">
    <property type="term" value="P:DNA recombination"/>
    <property type="evidence" value="ECO:0007669"/>
    <property type="project" value="InterPro"/>
</dbReference>
<dbReference type="GO" id="GO:0005662">
    <property type="term" value="C:DNA replication factor A complex"/>
    <property type="evidence" value="ECO:0007669"/>
    <property type="project" value="UniProtKB-ARBA"/>
</dbReference>
<dbReference type="Pfam" id="PF16900">
    <property type="entry name" value="REPA_OB_2"/>
    <property type="match status" value="1"/>
</dbReference>
<dbReference type="Pfam" id="PF08646">
    <property type="entry name" value="Rep_fac-A_C"/>
    <property type="match status" value="1"/>
</dbReference>
<proteinExistence type="inferred from homology"/>
<dbReference type="OrthoDB" id="1751331at2759"/>
<feature type="region of interest" description="Disordered" evidence="10">
    <location>
        <begin position="125"/>
        <end position="172"/>
    </location>
</feature>
<evidence type="ECO:0000256" key="5">
    <source>
        <dbReference type="ARBA" id="ARBA00022771"/>
    </source>
</evidence>
<dbReference type="Pfam" id="PF04057">
    <property type="entry name" value="Rep-A_N"/>
    <property type="match status" value="1"/>
</dbReference>
<dbReference type="InterPro" id="IPR012340">
    <property type="entry name" value="NA-bd_OB-fold"/>
</dbReference>
<comment type="caution">
    <text evidence="14">The sequence shown here is derived from an EMBL/GenBank/DDBJ whole genome shotgun (WGS) entry which is preliminary data.</text>
</comment>
<evidence type="ECO:0000256" key="2">
    <source>
        <dbReference type="ARBA" id="ARBA00005690"/>
    </source>
</evidence>
<evidence type="ECO:0000256" key="4">
    <source>
        <dbReference type="ARBA" id="ARBA00022723"/>
    </source>
</evidence>
<evidence type="ECO:0000256" key="10">
    <source>
        <dbReference type="SAM" id="MobiDB-lite"/>
    </source>
</evidence>
<dbReference type="FunFam" id="2.40.50.140:FF:000117">
    <property type="entry name" value="Replication protein A subunit"/>
    <property type="match status" value="1"/>
</dbReference>
<evidence type="ECO:0000256" key="9">
    <source>
        <dbReference type="RuleBase" id="RU364130"/>
    </source>
</evidence>
<feature type="domain" description="Replication factor A C-terminal" evidence="12">
    <location>
        <begin position="451"/>
        <end position="597"/>
    </location>
</feature>
<keyword evidence="4 9" id="KW-0479">Metal-binding</keyword>
<dbReference type="PANTHER" id="PTHR47165:SF4">
    <property type="entry name" value="OS03G0429900 PROTEIN"/>
    <property type="match status" value="1"/>
</dbReference>
<dbReference type="FunCoup" id="A0A2K1QZY5">
    <property type="interactions" value="1096"/>
</dbReference>
<feature type="domain" description="Replication factor-A protein 1 N-terminal" evidence="11">
    <location>
        <begin position="8"/>
        <end position="104"/>
    </location>
</feature>
<keyword evidence="15" id="KW-1185">Reference proteome</keyword>
<dbReference type="FunFam" id="2.40.50.140:FF:000041">
    <property type="entry name" value="Replication protein A subunit"/>
    <property type="match status" value="1"/>
</dbReference>
<keyword evidence="5 9" id="KW-0863">Zinc-finger</keyword>
<dbReference type="EMBL" id="NKHZ01000022">
    <property type="protein sequence ID" value="PNS20586.1"/>
    <property type="molecule type" value="Genomic_DNA"/>
</dbReference>
<comment type="subunit">
    <text evidence="9">Component of the heterotrimeric canonical replication protein A complex (RPA).</text>
</comment>
<evidence type="ECO:0000313" key="14">
    <source>
        <dbReference type="EMBL" id="PNS20586.1"/>
    </source>
</evidence>
<dbReference type="STRING" id="2082308.A0A2K1QZY5"/>
<evidence type="ECO:0000256" key="3">
    <source>
        <dbReference type="ARBA" id="ARBA00022705"/>
    </source>
</evidence>
<evidence type="ECO:0000256" key="1">
    <source>
        <dbReference type="ARBA" id="ARBA00004123"/>
    </source>
</evidence>
<dbReference type="CDD" id="cd04475">
    <property type="entry name" value="RPA1_DBD_B"/>
    <property type="match status" value="1"/>
</dbReference>
<comment type="function">
    <text evidence="9">As part of the replication protein A (RPA/RP-A), a single-stranded DNA-binding heterotrimeric complex, may play an essential role in DNA replication, recombination and repair. Binds and stabilizes single-stranded DNA intermediates, preventing complementary DNA reannealing and recruiting different proteins involved in DNA metabolism.</text>
</comment>
<dbReference type="SUPFAM" id="SSF50249">
    <property type="entry name" value="Nucleic acid-binding proteins"/>
    <property type="match status" value="4"/>
</dbReference>
<dbReference type="PANTHER" id="PTHR47165">
    <property type="entry name" value="OS03G0429900 PROTEIN"/>
    <property type="match status" value="1"/>
</dbReference>
<name>A0A2K1QZY5_9PEZI</name>
<dbReference type="InterPro" id="IPR013955">
    <property type="entry name" value="Rep_factor-A_C"/>
</dbReference>
<organism evidence="14 15">
    <name type="scientific">Sphaceloma murrayae</name>
    <dbReference type="NCBI Taxonomy" id="2082308"/>
    <lineage>
        <taxon>Eukaryota</taxon>
        <taxon>Fungi</taxon>
        <taxon>Dikarya</taxon>
        <taxon>Ascomycota</taxon>
        <taxon>Pezizomycotina</taxon>
        <taxon>Dothideomycetes</taxon>
        <taxon>Dothideomycetidae</taxon>
        <taxon>Myriangiales</taxon>
        <taxon>Elsinoaceae</taxon>
        <taxon>Sphaceloma</taxon>
    </lineage>
</organism>
<evidence type="ECO:0000313" key="15">
    <source>
        <dbReference type="Proteomes" id="UP000243797"/>
    </source>
</evidence>
<evidence type="ECO:0000259" key="12">
    <source>
        <dbReference type="Pfam" id="PF08646"/>
    </source>
</evidence>
<comment type="similarity">
    <text evidence="2 9">Belongs to the replication factor A protein 1 family.</text>
</comment>
<evidence type="ECO:0000256" key="7">
    <source>
        <dbReference type="ARBA" id="ARBA00023125"/>
    </source>
</evidence>
<dbReference type="FunFam" id="2.40.50.140:FF:000090">
    <property type="entry name" value="Replication protein A subunit"/>
    <property type="match status" value="1"/>
</dbReference>
<dbReference type="CDD" id="cd04477">
    <property type="entry name" value="RPA1N"/>
    <property type="match status" value="1"/>
</dbReference>
<comment type="subcellular location">
    <subcellularLocation>
        <location evidence="1 9">Nucleus</location>
    </subcellularLocation>
</comment>
<dbReference type="InterPro" id="IPR047192">
    <property type="entry name" value="Euk_RPA1_DBD_C"/>
</dbReference>
<dbReference type="NCBIfam" id="TIGR00617">
    <property type="entry name" value="rpa1"/>
    <property type="match status" value="1"/>
</dbReference>
<dbReference type="CDD" id="cd04476">
    <property type="entry name" value="RPA1_DBD_C"/>
    <property type="match status" value="1"/>
</dbReference>
<protein>
    <recommendedName>
        <fullName evidence="9">Replication protein A subunit</fullName>
    </recommendedName>
</protein>
<keyword evidence="7 9" id="KW-0238">DNA-binding</keyword>
<keyword evidence="6 9" id="KW-0862">Zinc</keyword>
<dbReference type="GO" id="GO:0006281">
    <property type="term" value="P:DNA repair"/>
    <property type="evidence" value="ECO:0007669"/>
    <property type="project" value="InterPro"/>
</dbReference>
<dbReference type="InterPro" id="IPR007199">
    <property type="entry name" value="Rep_factor-A_N"/>
</dbReference>
<reference evidence="14 15" key="1">
    <citation type="submission" date="2017-06" db="EMBL/GenBank/DDBJ databases">
        <title>Draft genome sequence of a variant of Elsinoe murrayae.</title>
        <authorList>
            <person name="Cheng Q."/>
        </authorList>
    </citation>
    <scope>NUCLEOTIDE SEQUENCE [LARGE SCALE GENOMIC DNA]</scope>
    <source>
        <strain evidence="14 15">CQ-2017a</strain>
    </source>
</reference>
<dbReference type="InterPro" id="IPR004591">
    <property type="entry name" value="Rfa1"/>
</dbReference>
<feature type="compositionally biased region" description="Polar residues" evidence="10">
    <location>
        <begin position="159"/>
        <end position="168"/>
    </location>
</feature>
<dbReference type="GO" id="GO:0007004">
    <property type="term" value="P:telomere maintenance via telomerase"/>
    <property type="evidence" value="ECO:0007669"/>
    <property type="project" value="UniProtKB-ARBA"/>
</dbReference>
<dbReference type="GO" id="GO:0008270">
    <property type="term" value="F:zinc ion binding"/>
    <property type="evidence" value="ECO:0007669"/>
    <property type="project" value="UniProtKB-KW"/>
</dbReference>
<dbReference type="AlphaFoldDB" id="A0A2K1QZY5"/>
<dbReference type="FunFam" id="2.40.50.140:FF:000064">
    <property type="entry name" value="Replication protein A subunit"/>
    <property type="match status" value="1"/>
</dbReference>
<evidence type="ECO:0000259" key="13">
    <source>
        <dbReference type="Pfam" id="PF16900"/>
    </source>
</evidence>
<dbReference type="GO" id="GO:0003697">
    <property type="term" value="F:single-stranded DNA binding"/>
    <property type="evidence" value="ECO:0007669"/>
    <property type="project" value="UniProtKB-ARBA"/>
</dbReference>
<sequence>MADPMDVLSVGCLRRVFAGEEVIDPIVQCVQIKPMQNQANGVERYRVVFNDTHNFIQSMIAQQTNWIVTEGKLKKGSLCRLKAFQANSVKDKPILVILDLDVLEEYGEPEKIGQPVALDMIKPETQEESKPAADNISGNNFYGNKPAQQQQAPQRALPSRTNGSSASHGNIHPIEALSPYTHKWTIKARCTHKGPIKEWHNKNGQGKLFSANFLDATGEIRATGFTDSVDSFYELIQEGSVYYVSSPCRINLAKRQFSNVNNDYELTFERDTVIEKAEDNDGVPQVQYNFTSLADLESVEKDTTIDCIGVLRDVGEVSEIVSKTTSKPFSKRELTLADNTGYAVRLTIWGATAQAFSAEPESVIAFKGVKVSDFGGRSLSLLSSGSMTMDPDIDEAHALKGWYDAQGRSENYQTHANTIGNTSAATNARNQYKTVAQIRDENLGMSEEADYFHLKGTIVYVKQDSFAYPACLTPECNKKVIEVDPGEWRCEKCNVTHPKPEYRYVLSINVADHTGMLWLSCFDEVGRLVMGVPADAVQTAKEEGDERKVQDLFQDANCKGLVFRCRAKMDTFQDQQRVRYQVLSAAPINYVQEAKKLADLLKQYSLEGDSLFVN</sequence>
<dbReference type="GO" id="GO:0000781">
    <property type="term" value="C:chromosome, telomeric region"/>
    <property type="evidence" value="ECO:0007669"/>
    <property type="project" value="UniProtKB-ARBA"/>
</dbReference>